<dbReference type="Proteomes" id="UP001583186">
    <property type="component" value="Unassembled WGS sequence"/>
</dbReference>
<feature type="compositionally biased region" description="Low complexity" evidence="3">
    <location>
        <begin position="947"/>
        <end position="991"/>
    </location>
</feature>
<feature type="compositionally biased region" description="Acidic residues" evidence="3">
    <location>
        <begin position="745"/>
        <end position="757"/>
    </location>
</feature>
<feature type="region of interest" description="Disordered" evidence="3">
    <location>
        <begin position="1694"/>
        <end position="1797"/>
    </location>
</feature>
<feature type="region of interest" description="Disordered" evidence="3">
    <location>
        <begin position="726"/>
        <end position="769"/>
    </location>
</feature>
<feature type="compositionally biased region" description="Low complexity" evidence="3">
    <location>
        <begin position="537"/>
        <end position="551"/>
    </location>
</feature>
<sequence length="1830" mass="196466">MAQQGAGHTGWPMDYDDGTGYGLPPAGDDTLNVNDFLDMNTLAQHHPMEGWSSVQDGNGADGMAQTFGHDPQQHAFQQLPADYANLQQHQHQPPPQQQQPQQWSTSTFAVQPQQHPTQQQQQQQQPQHHAFDQSAAQNHGFVGHTPVSYDGSQGFAIPSETMGSMPAYLTGQISNEQWQQQQQQELIRQQQAALQKQRQQRQQQQQPQQHQQLPVDVNNYPYATASPIPTGPAAATVPRLSVSPAPRQSTLTPDAIGHNPHGTNSPAPGSGYQSPAQKWPVQTQLQQQQQFQQSPPQQPQQHLQYAQSMTPIPPPMQPMQQQQLQPPQQQQATPSPVTPAAAPKTTKAATTTAPKATKVTKPKATKATKAKAAAAAQQVQQVPSPAQQQVQPEHMYQQQMYLDPQQQQAPLEAGANGWQQQPGQVLYQQLQGDQAWQEQQQQQQFMQQQQQAQQIYQSPPPQQAQQLRVQQYQPAGQPQPQQQQLEQQRQFQQMQMQQQQQQQQLRVQQQQLQPPQTRVPPPTVSPIQPPTYPQPAKPAAATKAAPKQQQQGNGTPVQSTSAIPVPTIPTATPVPVPTIPGAAPTAAARAKPAARTVYKKPQLSDIIPREDSHLVSAADTLDRKNLFPGVPFLVVGNIVQIEPPLSTTEPAVLPDPTKHLGIKHFPGRKGPLPCETIAEYDRLVSSQPSEKKEALVLELRSKLKSQGKVLPPKVYKFASLGDTPKKLTKSSAAAQGRPAAMESPGSDESDSEEEEEEVRSATRPTDPADAAAWDAIGFVHVTDNAPATIKRAVKNFGDFIKGIYDGIKETKERLKKAEEAGSSKKETVEQIKRTLASKQEILYRAVDAADEKGHDQVIENLGGNGPLLANLVSALRDCVNSSDFNGKLTKTLLRFMSQFTTVTDEMLNQRLKFDKIQKRFMTKGDAEVKDLVGEIVSKTIHAKPASPAITPATTTATPTGSSASNSIAIADDPSSKTAAKPAAAGTKPAPSRVVSDPSSSKRPREDESDSRPTKKSATNSALGAPQAVAKTTTSSVATSSTASAPAKPWAGTALLPGKIRPTATKPAASKTDASSTSTAASSKTDTKDTKSSSTGSPSKRDGDAPAPASKAASSSTAATNSALTIAAAAAASRAKKAAAAAKLTAGGGGGGEQPSSSKLGLLLDEISKPKATKTTASPAAPTPDSSSSSGENAAETPEQKAKRLRKESRRKLRVTWRTGSDLTEVRIFTKDEGEDEGRANYLLRDAGDDRSEGLALKRSLKGAEDDEDGSGGGSGMDLDDEDDELPYRPWFEAWPINFSGLPADKVAKTYITRGGQLAVESPERKAMADRENTVLMAIYTDPSDIPPTPKSPSASYAELAIAGQPAEVAFPASESKALQEVQVRWNEERQYGANWAAWNAIQRIETTKNPQHQQQQQAASQAALGHKSAGSITSFNGTRGGDVVRLLKSDAVKNWRPTLDLSTPTKAYRWQDYSDPAVQKAVLALESIFLQLQGKTFPATEPPAYITDPERIKEWWTGYNREKQRKQTLAEAAEAQTRLAAQQQHQQQQQPVQQPAAVNPAAGAGQQQDAAAAWAAYYAQFNQQQPQPAAQSTDANAYAQYMNAYYQQQAQQQPHTPQGGASDPNAQLQALLTTLGGGSATQPTGADPQNDAQMQALLASMMGGAGAAGGVQQPPAAGSADANQAYLLSLAQWASGGGQGQQPGQPGQGGNNGPHAGADQNGGENNDKHNSKFQRGRGVRGSDGGRRGPRRNQFGNDNDSGNDNNGPADNYNSNNGKNHNGPGFNNKRDQDGNVPSHLRGINRALIGTKACVFWKSGKCAKGDKCTFRHD</sequence>
<evidence type="ECO:0000313" key="5">
    <source>
        <dbReference type="EMBL" id="KAL1902900.1"/>
    </source>
</evidence>
<keyword evidence="2" id="KW-0175">Coiled coil</keyword>
<keyword evidence="1" id="KW-0862">Zinc</keyword>
<keyword evidence="1" id="KW-0863">Zinc-finger</keyword>
<feature type="compositionally biased region" description="Low complexity" evidence="3">
    <location>
        <begin position="370"/>
        <end position="408"/>
    </location>
</feature>
<feature type="compositionally biased region" description="Low complexity" evidence="3">
    <location>
        <begin position="419"/>
        <end position="490"/>
    </location>
</feature>
<feature type="compositionally biased region" description="Pro residues" evidence="3">
    <location>
        <begin position="517"/>
        <end position="536"/>
    </location>
</feature>
<feature type="region of interest" description="Disordered" evidence="3">
    <location>
        <begin position="49"/>
        <end position="68"/>
    </location>
</feature>
<evidence type="ECO:0000256" key="3">
    <source>
        <dbReference type="SAM" id="MobiDB-lite"/>
    </source>
</evidence>
<feature type="region of interest" description="Disordered" evidence="3">
    <location>
        <begin position="87"/>
        <end position="132"/>
    </location>
</feature>
<feature type="compositionally biased region" description="Basic and acidic residues" evidence="3">
    <location>
        <begin position="1002"/>
        <end position="1012"/>
    </location>
</feature>
<comment type="caution">
    <text evidence="5">The sequence shown here is derived from an EMBL/GenBank/DDBJ whole genome shotgun (WGS) entry which is preliminary data.</text>
</comment>
<dbReference type="InterPro" id="IPR051700">
    <property type="entry name" value="STE20_Ser-Thr_kinase"/>
</dbReference>
<feature type="compositionally biased region" description="Low complexity" evidence="3">
    <location>
        <begin position="318"/>
        <end position="357"/>
    </location>
</feature>
<feature type="compositionally biased region" description="Low complexity" evidence="3">
    <location>
        <begin position="1061"/>
        <end position="1083"/>
    </location>
</feature>
<feature type="compositionally biased region" description="Low complexity" evidence="3">
    <location>
        <begin position="111"/>
        <end position="128"/>
    </location>
</feature>
<dbReference type="PANTHER" id="PTHR47096">
    <property type="entry name" value="MISSHAPEN LIKE KINASE 1"/>
    <property type="match status" value="1"/>
</dbReference>
<evidence type="ECO:0000256" key="1">
    <source>
        <dbReference type="PROSITE-ProRule" id="PRU00723"/>
    </source>
</evidence>
<feature type="coiled-coil region" evidence="2">
    <location>
        <begin position="800"/>
        <end position="827"/>
    </location>
</feature>
<feature type="compositionally biased region" description="Polar residues" evidence="3">
    <location>
        <begin position="261"/>
        <end position="276"/>
    </location>
</feature>
<dbReference type="EMBL" id="JAWCUI010000003">
    <property type="protein sequence ID" value="KAL1902900.1"/>
    <property type="molecule type" value="Genomic_DNA"/>
</dbReference>
<feature type="compositionally biased region" description="Low complexity" evidence="3">
    <location>
        <begin position="277"/>
        <end position="310"/>
    </location>
</feature>
<feature type="region of interest" description="Disordered" evidence="3">
    <location>
        <begin position="1227"/>
        <end position="1281"/>
    </location>
</feature>
<feature type="compositionally biased region" description="Low complexity" evidence="3">
    <location>
        <begin position="1027"/>
        <end position="1048"/>
    </location>
</feature>
<dbReference type="PROSITE" id="PS50103">
    <property type="entry name" value="ZF_C3H1"/>
    <property type="match status" value="1"/>
</dbReference>
<feature type="zinc finger region" description="C3H1-type" evidence="1">
    <location>
        <begin position="1805"/>
        <end position="1830"/>
    </location>
</feature>
<proteinExistence type="predicted"/>
<accession>A0ABR3ZR57</accession>
<feature type="compositionally biased region" description="Low complexity" evidence="3">
    <location>
        <begin position="1172"/>
        <end position="1189"/>
    </location>
</feature>
<reference evidence="5 6" key="1">
    <citation type="journal article" date="2024" name="IMA Fungus">
        <title>IMA Genome - F19 : A genome assembly and annotation guide to empower mycologists, including annotated draft genome sequences of Ceratocystis pirilliformis, Diaporthe australafricana, Fusarium ophioides, Paecilomyces lecythidis, and Sporothrix stenoceras.</title>
        <authorList>
            <person name="Aylward J."/>
            <person name="Wilson A.M."/>
            <person name="Visagie C.M."/>
            <person name="Spraker J."/>
            <person name="Barnes I."/>
            <person name="Buitendag C."/>
            <person name="Ceriani C."/>
            <person name="Del Mar Angel L."/>
            <person name="du Plessis D."/>
            <person name="Fuchs T."/>
            <person name="Gasser K."/>
            <person name="Kramer D."/>
            <person name="Li W."/>
            <person name="Munsamy K."/>
            <person name="Piso A."/>
            <person name="Price J.L."/>
            <person name="Sonnekus B."/>
            <person name="Thomas C."/>
            <person name="van der Nest A."/>
            <person name="van Dijk A."/>
            <person name="van Heerden A."/>
            <person name="van Vuuren N."/>
            <person name="Yilmaz N."/>
            <person name="Duong T.A."/>
            <person name="van der Merwe N.A."/>
            <person name="Wingfield M.J."/>
            <person name="Wingfield B.D."/>
        </authorList>
    </citation>
    <scope>NUCLEOTIDE SEQUENCE [LARGE SCALE GENOMIC DNA]</scope>
    <source>
        <strain evidence="5 6">CMW 5346</strain>
    </source>
</reference>
<protein>
    <recommendedName>
        <fullName evidence="4">C3H1-type domain-containing protein</fullName>
    </recommendedName>
</protein>
<organism evidence="5 6">
    <name type="scientific">Sporothrix stenoceras</name>
    <dbReference type="NCBI Taxonomy" id="5173"/>
    <lineage>
        <taxon>Eukaryota</taxon>
        <taxon>Fungi</taxon>
        <taxon>Dikarya</taxon>
        <taxon>Ascomycota</taxon>
        <taxon>Pezizomycotina</taxon>
        <taxon>Sordariomycetes</taxon>
        <taxon>Sordariomycetidae</taxon>
        <taxon>Ophiostomatales</taxon>
        <taxon>Ophiostomataceae</taxon>
        <taxon>Sporothrix</taxon>
    </lineage>
</organism>
<gene>
    <name evidence="5" type="ORF">Sste5346_000811</name>
</gene>
<evidence type="ECO:0000259" key="4">
    <source>
        <dbReference type="PROSITE" id="PS50103"/>
    </source>
</evidence>
<feature type="compositionally biased region" description="Low complexity" evidence="3">
    <location>
        <begin position="1751"/>
        <end position="1783"/>
    </location>
</feature>
<evidence type="ECO:0000313" key="6">
    <source>
        <dbReference type="Proteomes" id="UP001583186"/>
    </source>
</evidence>
<evidence type="ECO:0000256" key="2">
    <source>
        <dbReference type="SAM" id="Coils"/>
    </source>
</evidence>
<feature type="compositionally biased region" description="Low complexity" evidence="3">
    <location>
        <begin position="1104"/>
        <end position="1144"/>
    </location>
</feature>
<feature type="region of interest" description="Disordered" evidence="3">
    <location>
        <begin position="219"/>
        <end position="490"/>
    </location>
</feature>
<name>A0ABR3ZR57_9PEZI</name>
<dbReference type="PANTHER" id="PTHR47096:SF1">
    <property type="entry name" value="MISSHAPEN LIKE KINASE 1"/>
    <property type="match status" value="1"/>
</dbReference>
<feature type="domain" description="C3H1-type" evidence="4">
    <location>
        <begin position="1805"/>
        <end position="1830"/>
    </location>
</feature>
<feature type="region of interest" description="Disordered" evidence="3">
    <location>
        <begin position="947"/>
        <end position="1215"/>
    </location>
</feature>
<feature type="compositionally biased region" description="Polar residues" evidence="3">
    <location>
        <begin position="552"/>
        <end position="561"/>
    </location>
</feature>
<feature type="region of interest" description="Disordered" evidence="3">
    <location>
        <begin position="505"/>
        <end position="561"/>
    </location>
</feature>
<feature type="region of interest" description="Disordered" evidence="3">
    <location>
        <begin position="1527"/>
        <end position="1565"/>
    </location>
</feature>
<feature type="compositionally biased region" description="Basic residues" evidence="3">
    <location>
        <begin position="358"/>
        <end position="369"/>
    </location>
</feature>
<feature type="compositionally biased region" description="Gly residues" evidence="3">
    <location>
        <begin position="1695"/>
        <end position="1712"/>
    </location>
</feature>
<keyword evidence="6" id="KW-1185">Reference proteome</keyword>
<feature type="compositionally biased region" description="Basic residues" evidence="3">
    <location>
        <begin position="1202"/>
        <end position="1214"/>
    </location>
</feature>
<keyword evidence="1" id="KW-0479">Metal-binding</keyword>
<dbReference type="InterPro" id="IPR000571">
    <property type="entry name" value="Znf_CCCH"/>
</dbReference>
<feature type="compositionally biased region" description="Low complexity" evidence="3">
    <location>
        <begin position="505"/>
        <end position="516"/>
    </location>
</feature>